<feature type="domain" description="ABC transporter" evidence="9">
    <location>
        <begin position="14"/>
        <end position="261"/>
    </location>
</feature>
<dbReference type="InterPro" id="IPR003593">
    <property type="entry name" value="AAA+_ATPase"/>
</dbReference>
<reference evidence="10 11" key="1">
    <citation type="submission" date="2024-10" db="EMBL/GenBank/DDBJ databases">
        <title>The Natural Products Discovery Center: Release of the First 8490 Sequenced Strains for Exploring Actinobacteria Biosynthetic Diversity.</title>
        <authorList>
            <person name="Kalkreuter E."/>
            <person name="Kautsar S.A."/>
            <person name="Yang D."/>
            <person name="Bader C.D."/>
            <person name="Teijaro C.N."/>
            <person name="Fluegel L."/>
            <person name="Davis C.M."/>
            <person name="Simpson J.R."/>
            <person name="Lauterbach L."/>
            <person name="Steele A.D."/>
            <person name="Gui C."/>
            <person name="Meng S."/>
            <person name="Li G."/>
            <person name="Viehrig K."/>
            <person name="Ye F."/>
            <person name="Su P."/>
            <person name="Kiefer A.F."/>
            <person name="Nichols A."/>
            <person name="Cepeda A.J."/>
            <person name="Yan W."/>
            <person name="Fan B."/>
            <person name="Jiang Y."/>
            <person name="Adhikari A."/>
            <person name="Zheng C.-J."/>
            <person name="Schuster L."/>
            <person name="Cowan T.M."/>
            <person name="Smanski M.J."/>
            <person name="Chevrette M.G."/>
            <person name="De Carvalho L.P.S."/>
            <person name="Shen B."/>
        </authorList>
    </citation>
    <scope>NUCLEOTIDE SEQUENCE [LARGE SCALE GENOMIC DNA]</scope>
    <source>
        <strain evidence="10 11">NPDC019275</strain>
    </source>
</reference>
<evidence type="ECO:0000256" key="8">
    <source>
        <dbReference type="SAM" id="MobiDB-lite"/>
    </source>
</evidence>
<evidence type="ECO:0000256" key="4">
    <source>
        <dbReference type="ARBA" id="ARBA00022475"/>
    </source>
</evidence>
<dbReference type="Gene3D" id="3.40.50.300">
    <property type="entry name" value="P-loop containing nucleotide triphosphate hydrolases"/>
    <property type="match status" value="2"/>
</dbReference>
<dbReference type="InterPro" id="IPR017871">
    <property type="entry name" value="ABC_transporter-like_CS"/>
</dbReference>
<dbReference type="PANTHER" id="PTHR43297:SF2">
    <property type="entry name" value="DIPEPTIDE TRANSPORT ATP-BINDING PROTEIN DPPD"/>
    <property type="match status" value="1"/>
</dbReference>
<accession>A0ABW7WXQ0</accession>
<keyword evidence="4" id="KW-1003">Cell membrane</keyword>
<feature type="region of interest" description="Disordered" evidence="8">
    <location>
        <begin position="309"/>
        <end position="335"/>
    </location>
</feature>
<sequence length="631" mass="66548">MPEVREERRPALSIEALSVTFATDAGPVHAVTDVSYEVFPGEVLAIVGESGSGKSVSSRTAMGLLPSTARVRGMVTLGAQRITEMSERQLTALRGGAIAMVFQEPGLALDPLFTVGFQIAEALRAHTDLSRKAAAARAVELLRLVGLPDPEHRVDYYPHQLSGGQKQRVVIAIAIACEPKVIIADEPTTALDVTVQAEILNLLRDLRDRIGSAIVLITHNMGVVADLADRVVVMRDGRVVEQAPVDELFADPKADYTRALLAAVPHLGARRVKSAEAQSDTPHSAEDGPAQGAGLVSGAAVAGSAAASEPVAGSGSATGGGDAEGPAEAGNAAGGGTTLGGGVRIGSEAAKPAARVPVLEVCDLVVEFPGPFGRPRFRAVDGVNLSIAAGETVGLVGESGSGKSTIGRCVAALQRPTSGVVRVRGQDIAGLSQRRLRPIRRRFGFVFQDPASSLNPRMTVGDCVAEPMIVHKIGTQAMIRARVRTLLDDVRLPVGVERRYPHELSGGQRQRASLARALALDPDLLVADEPTSALDVSVQAAVLELFAQLQRECGWACLFISHDLAVVDQLADRIVVLRDGAVVEQGDRDAILRSPRQDYTRRLVAAVPVPDPIEQRRRRAESAALFALEPD</sequence>
<dbReference type="RefSeq" id="WP_397092308.1">
    <property type="nucleotide sequence ID" value="NZ_JBIRYO010000005.1"/>
</dbReference>
<evidence type="ECO:0000256" key="3">
    <source>
        <dbReference type="ARBA" id="ARBA00022448"/>
    </source>
</evidence>
<keyword evidence="5" id="KW-0547">Nucleotide-binding</keyword>
<keyword evidence="7" id="KW-0472">Membrane</keyword>
<dbReference type="PROSITE" id="PS00211">
    <property type="entry name" value="ABC_TRANSPORTER_1"/>
    <property type="match status" value="2"/>
</dbReference>
<dbReference type="SUPFAM" id="SSF52540">
    <property type="entry name" value="P-loop containing nucleoside triphosphate hydrolases"/>
    <property type="match status" value="2"/>
</dbReference>
<evidence type="ECO:0000256" key="2">
    <source>
        <dbReference type="ARBA" id="ARBA00005417"/>
    </source>
</evidence>
<dbReference type="CDD" id="cd03257">
    <property type="entry name" value="ABC_NikE_OppD_transporters"/>
    <property type="match status" value="2"/>
</dbReference>
<dbReference type="Pfam" id="PF00005">
    <property type="entry name" value="ABC_tran"/>
    <property type="match status" value="2"/>
</dbReference>
<dbReference type="InterPro" id="IPR013563">
    <property type="entry name" value="Oligopep_ABC_C"/>
</dbReference>
<dbReference type="GO" id="GO:0005524">
    <property type="term" value="F:ATP binding"/>
    <property type="evidence" value="ECO:0007669"/>
    <property type="project" value="UniProtKB-KW"/>
</dbReference>
<evidence type="ECO:0000313" key="11">
    <source>
        <dbReference type="Proteomes" id="UP001611415"/>
    </source>
</evidence>
<dbReference type="NCBIfam" id="NF007739">
    <property type="entry name" value="PRK10419.1"/>
    <property type="match status" value="2"/>
</dbReference>
<feature type="domain" description="ABC transporter" evidence="9">
    <location>
        <begin position="359"/>
        <end position="604"/>
    </location>
</feature>
<protein>
    <submittedName>
        <fullName evidence="10">Dipeptide ABC transporter ATP-binding protein</fullName>
    </submittedName>
</protein>
<comment type="caution">
    <text evidence="10">The sequence shown here is derived from an EMBL/GenBank/DDBJ whole genome shotgun (WGS) entry which is preliminary data.</text>
</comment>
<gene>
    <name evidence="10" type="ORF">ACH49W_09680</name>
</gene>
<evidence type="ECO:0000256" key="6">
    <source>
        <dbReference type="ARBA" id="ARBA00022840"/>
    </source>
</evidence>
<evidence type="ECO:0000313" key="10">
    <source>
        <dbReference type="EMBL" id="MFI2473632.1"/>
    </source>
</evidence>
<proteinExistence type="inferred from homology"/>
<dbReference type="Pfam" id="PF08352">
    <property type="entry name" value="oligo_HPY"/>
    <property type="match status" value="2"/>
</dbReference>
<keyword evidence="6 10" id="KW-0067">ATP-binding</keyword>
<organism evidence="10 11">
    <name type="scientific">Nocardia xishanensis</name>
    <dbReference type="NCBI Taxonomy" id="238964"/>
    <lineage>
        <taxon>Bacteria</taxon>
        <taxon>Bacillati</taxon>
        <taxon>Actinomycetota</taxon>
        <taxon>Actinomycetes</taxon>
        <taxon>Mycobacteriales</taxon>
        <taxon>Nocardiaceae</taxon>
        <taxon>Nocardia</taxon>
    </lineage>
</organism>
<keyword evidence="3" id="KW-0813">Transport</keyword>
<evidence type="ECO:0000259" key="9">
    <source>
        <dbReference type="PROSITE" id="PS50893"/>
    </source>
</evidence>
<name>A0ABW7WXQ0_9NOCA</name>
<dbReference type="SMART" id="SM00382">
    <property type="entry name" value="AAA"/>
    <property type="match status" value="2"/>
</dbReference>
<comment type="subcellular location">
    <subcellularLocation>
        <location evidence="1">Cell membrane</location>
        <topology evidence="1">Peripheral membrane protein</topology>
    </subcellularLocation>
</comment>
<dbReference type="NCBIfam" id="NF008453">
    <property type="entry name" value="PRK11308.1"/>
    <property type="match status" value="2"/>
</dbReference>
<evidence type="ECO:0000256" key="1">
    <source>
        <dbReference type="ARBA" id="ARBA00004202"/>
    </source>
</evidence>
<dbReference type="PANTHER" id="PTHR43297">
    <property type="entry name" value="OLIGOPEPTIDE TRANSPORT ATP-BINDING PROTEIN APPD"/>
    <property type="match status" value="1"/>
</dbReference>
<evidence type="ECO:0000256" key="7">
    <source>
        <dbReference type="ARBA" id="ARBA00023136"/>
    </source>
</evidence>
<dbReference type="InterPro" id="IPR003439">
    <property type="entry name" value="ABC_transporter-like_ATP-bd"/>
</dbReference>
<feature type="region of interest" description="Disordered" evidence="8">
    <location>
        <begin position="272"/>
        <end position="293"/>
    </location>
</feature>
<dbReference type="EMBL" id="JBIRYO010000005">
    <property type="protein sequence ID" value="MFI2473632.1"/>
    <property type="molecule type" value="Genomic_DNA"/>
</dbReference>
<dbReference type="InterPro" id="IPR027417">
    <property type="entry name" value="P-loop_NTPase"/>
</dbReference>
<dbReference type="Proteomes" id="UP001611415">
    <property type="component" value="Unassembled WGS sequence"/>
</dbReference>
<evidence type="ECO:0000256" key="5">
    <source>
        <dbReference type="ARBA" id="ARBA00022741"/>
    </source>
</evidence>
<comment type="similarity">
    <text evidence="2">Belongs to the ABC transporter superfamily.</text>
</comment>
<keyword evidence="11" id="KW-1185">Reference proteome</keyword>
<dbReference type="InterPro" id="IPR050388">
    <property type="entry name" value="ABC_Ni/Peptide_Import"/>
</dbReference>
<dbReference type="PROSITE" id="PS50893">
    <property type="entry name" value="ABC_TRANSPORTER_2"/>
    <property type="match status" value="2"/>
</dbReference>